<dbReference type="Gene3D" id="3.40.50.720">
    <property type="entry name" value="NAD(P)-binding Rossmann-like Domain"/>
    <property type="match status" value="1"/>
</dbReference>
<dbReference type="InterPro" id="IPR008030">
    <property type="entry name" value="NmrA-like"/>
</dbReference>
<comment type="similarity">
    <text evidence="1">Belongs to the NmrA-type oxidoreductase family.</text>
</comment>
<sequence>MPHVVFNSVGGAERDSGVPHFHSKYLVEQHLATLGLHRTIVRPVFFVENFTWMGPSLEDGALVVRLPIPDGIKLQMIAVRDVGIIAAAALLDPEAVPEVIEIAGDELTGSEIAAVHGEKLGLPARYEALPVAVLDGQEDLQAMFRWFAETPAYQADLQEVRRIHPNSWTLQTWLDSNNTLPGN</sequence>
<keyword evidence="5" id="KW-1185">Reference proteome</keyword>
<evidence type="ECO:0000259" key="3">
    <source>
        <dbReference type="Pfam" id="PF05368"/>
    </source>
</evidence>
<proteinExistence type="inferred from homology"/>
<protein>
    <submittedName>
        <fullName evidence="4">Uncharacterized protein YbjT (DUF2867 family)</fullName>
    </submittedName>
</protein>
<evidence type="ECO:0000256" key="1">
    <source>
        <dbReference type="ARBA" id="ARBA00006328"/>
    </source>
</evidence>
<dbReference type="Proteomes" id="UP001239083">
    <property type="component" value="Unassembled WGS sequence"/>
</dbReference>
<comment type="caution">
    <text evidence="4">The sequence shown here is derived from an EMBL/GenBank/DDBJ whole genome shotgun (WGS) entry which is preliminary data.</text>
</comment>
<accession>A0ABU0R7U2</accession>
<dbReference type="PANTHER" id="PTHR42748:SF7">
    <property type="entry name" value="NMRA LIKE REDOX SENSOR 1-RELATED"/>
    <property type="match status" value="1"/>
</dbReference>
<dbReference type="PANTHER" id="PTHR42748">
    <property type="entry name" value="NITROGEN METABOLITE REPRESSION PROTEIN NMRA FAMILY MEMBER"/>
    <property type="match status" value="1"/>
</dbReference>
<dbReference type="InterPro" id="IPR051164">
    <property type="entry name" value="NmrA-like_oxidored"/>
</dbReference>
<dbReference type="InterPro" id="IPR036291">
    <property type="entry name" value="NAD(P)-bd_dom_sf"/>
</dbReference>
<feature type="domain" description="NmrA-like" evidence="3">
    <location>
        <begin position="2"/>
        <end position="154"/>
    </location>
</feature>
<dbReference type="Pfam" id="PF05368">
    <property type="entry name" value="NmrA"/>
    <property type="match status" value="1"/>
</dbReference>
<evidence type="ECO:0000313" key="5">
    <source>
        <dbReference type="Proteomes" id="UP001239083"/>
    </source>
</evidence>
<evidence type="ECO:0000313" key="4">
    <source>
        <dbReference type="EMBL" id="MDQ0893832.1"/>
    </source>
</evidence>
<dbReference type="SUPFAM" id="SSF51735">
    <property type="entry name" value="NAD(P)-binding Rossmann-fold domains"/>
    <property type="match status" value="1"/>
</dbReference>
<evidence type="ECO:0000256" key="2">
    <source>
        <dbReference type="ARBA" id="ARBA00022857"/>
    </source>
</evidence>
<organism evidence="4 5">
    <name type="scientific">Agromyces ramosus</name>
    <dbReference type="NCBI Taxonomy" id="33879"/>
    <lineage>
        <taxon>Bacteria</taxon>
        <taxon>Bacillati</taxon>
        <taxon>Actinomycetota</taxon>
        <taxon>Actinomycetes</taxon>
        <taxon>Micrococcales</taxon>
        <taxon>Microbacteriaceae</taxon>
        <taxon>Agromyces</taxon>
    </lineage>
</organism>
<dbReference type="EMBL" id="JAUSYY010000001">
    <property type="protein sequence ID" value="MDQ0893832.1"/>
    <property type="molecule type" value="Genomic_DNA"/>
</dbReference>
<reference evidence="4 5" key="1">
    <citation type="submission" date="2023-07" db="EMBL/GenBank/DDBJ databases">
        <title>Comparative genomics of wheat-associated soil bacteria to identify genetic determinants of phenazine resistance.</title>
        <authorList>
            <person name="Mouncey N."/>
        </authorList>
    </citation>
    <scope>NUCLEOTIDE SEQUENCE [LARGE SCALE GENOMIC DNA]</scope>
    <source>
        <strain evidence="4 5">V3I3</strain>
    </source>
</reference>
<keyword evidence="2" id="KW-0521">NADP</keyword>
<gene>
    <name evidence="4" type="ORF">QFZ26_001387</name>
</gene>
<name>A0ABU0R7U2_9MICO</name>